<dbReference type="GO" id="GO:0009307">
    <property type="term" value="P:DNA restriction-modification system"/>
    <property type="evidence" value="ECO:0007669"/>
    <property type="project" value="UniProtKB-KW"/>
</dbReference>
<comment type="caution">
    <text evidence="5">The sequence shown here is derived from an EMBL/GenBank/DDBJ whole genome shotgun (WGS) entry which is preliminary data.</text>
</comment>
<dbReference type="RefSeq" id="WP_131913234.1">
    <property type="nucleotide sequence ID" value="NZ_OU594967.1"/>
</dbReference>
<organism evidence="5 6">
    <name type="scientific">Celerinatantimonas diazotrophica</name>
    <dbReference type="NCBI Taxonomy" id="412034"/>
    <lineage>
        <taxon>Bacteria</taxon>
        <taxon>Pseudomonadati</taxon>
        <taxon>Pseudomonadota</taxon>
        <taxon>Gammaproteobacteria</taxon>
        <taxon>Celerinatantimonadaceae</taxon>
        <taxon>Celerinatantimonas</taxon>
    </lineage>
</organism>
<reference evidence="5 6" key="1">
    <citation type="submission" date="2019-03" db="EMBL/GenBank/DDBJ databases">
        <title>Genomic Encyclopedia of Type Strains, Phase IV (KMG-IV): sequencing the most valuable type-strain genomes for metagenomic binning, comparative biology and taxonomic classification.</title>
        <authorList>
            <person name="Goeker M."/>
        </authorList>
    </citation>
    <scope>NUCLEOTIDE SEQUENCE [LARGE SCALE GENOMIC DNA]</scope>
    <source>
        <strain evidence="5 6">DSM 18577</strain>
    </source>
</reference>
<evidence type="ECO:0000256" key="2">
    <source>
        <dbReference type="ARBA" id="ARBA00022747"/>
    </source>
</evidence>
<name>A0A4R1J9V9_9GAMM</name>
<dbReference type="SUPFAM" id="SSF116734">
    <property type="entry name" value="DNA methylase specificity domain"/>
    <property type="match status" value="1"/>
</dbReference>
<dbReference type="OrthoDB" id="5465337at2"/>
<evidence type="ECO:0000256" key="1">
    <source>
        <dbReference type="ARBA" id="ARBA00010923"/>
    </source>
</evidence>
<sequence length="212" mass="23641">MPQRTSTRALSDIADLRTGFTFRGKIEEVDKEAGNVHVAQIKDVREAWEKSNLFTLQASQMPLIEWTGKSNAFVSPGTVLLPARGSRGGYFRASCLVTDEHSSKPVVVSSQFVVITPKADVIPEFLCWSLNQPAVQYWLSEGTGSQGSNIVMLNTKVAGELKLDIPPIAIQQKILHINHLWEQEQHLTKALLKNRETMLQGMFQQMIKGTHS</sequence>
<protein>
    <submittedName>
        <fullName evidence="5">Type I restriction modification DNA specificity protein</fullName>
    </submittedName>
</protein>
<dbReference type="Pfam" id="PF01420">
    <property type="entry name" value="Methylase_S"/>
    <property type="match status" value="1"/>
</dbReference>
<comment type="similarity">
    <text evidence="1">Belongs to the type-I restriction system S methylase family.</text>
</comment>
<proteinExistence type="inferred from homology"/>
<dbReference type="GO" id="GO:0003677">
    <property type="term" value="F:DNA binding"/>
    <property type="evidence" value="ECO:0007669"/>
    <property type="project" value="UniProtKB-KW"/>
</dbReference>
<evidence type="ECO:0000259" key="4">
    <source>
        <dbReference type="Pfam" id="PF01420"/>
    </source>
</evidence>
<dbReference type="PANTHER" id="PTHR30408">
    <property type="entry name" value="TYPE-1 RESTRICTION ENZYME ECOKI SPECIFICITY PROTEIN"/>
    <property type="match status" value="1"/>
</dbReference>
<dbReference type="PANTHER" id="PTHR30408:SF13">
    <property type="entry name" value="TYPE I RESTRICTION ENZYME HINDI SPECIFICITY SUBUNIT"/>
    <property type="match status" value="1"/>
</dbReference>
<dbReference type="AlphaFoldDB" id="A0A4R1J9V9"/>
<dbReference type="EMBL" id="SMGD01000014">
    <property type="protein sequence ID" value="TCK47413.1"/>
    <property type="molecule type" value="Genomic_DNA"/>
</dbReference>
<dbReference type="InterPro" id="IPR044946">
    <property type="entry name" value="Restrct_endonuc_typeI_TRD_sf"/>
</dbReference>
<keyword evidence="2" id="KW-0680">Restriction system</keyword>
<accession>A0A4R1J9V9</accession>
<dbReference type="InterPro" id="IPR000055">
    <property type="entry name" value="Restrct_endonuc_typeI_TRD"/>
</dbReference>
<dbReference type="Gene3D" id="3.90.220.20">
    <property type="entry name" value="DNA methylase specificity domains"/>
    <property type="match status" value="1"/>
</dbReference>
<keyword evidence="3" id="KW-0238">DNA-binding</keyword>
<evidence type="ECO:0000313" key="5">
    <source>
        <dbReference type="EMBL" id="TCK47413.1"/>
    </source>
</evidence>
<dbReference type="CDD" id="cd16961">
    <property type="entry name" value="RMtype1_S_TRD-CR_like"/>
    <property type="match status" value="1"/>
</dbReference>
<feature type="domain" description="Type I restriction modification DNA specificity" evidence="4">
    <location>
        <begin position="7"/>
        <end position="177"/>
    </location>
</feature>
<keyword evidence="6" id="KW-1185">Reference proteome</keyword>
<evidence type="ECO:0000313" key="6">
    <source>
        <dbReference type="Proteomes" id="UP000295565"/>
    </source>
</evidence>
<dbReference type="Proteomes" id="UP000295565">
    <property type="component" value="Unassembled WGS sequence"/>
</dbReference>
<evidence type="ECO:0000256" key="3">
    <source>
        <dbReference type="ARBA" id="ARBA00023125"/>
    </source>
</evidence>
<dbReference type="InterPro" id="IPR052021">
    <property type="entry name" value="Type-I_RS_S_subunit"/>
</dbReference>
<gene>
    <name evidence="5" type="ORF">EV690_2437</name>
</gene>